<feature type="coiled-coil region" evidence="1">
    <location>
        <begin position="126"/>
        <end position="160"/>
    </location>
</feature>
<dbReference type="AlphaFoldDB" id="A0A3A8INV6"/>
<comment type="caution">
    <text evidence="3">The sequence shown here is derived from an EMBL/GenBank/DDBJ whole genome shotgun (WGS) entry which is preliminary data.</text>
</comment>
<reference evidence="3 4" key="1">
    <citation type="submission" date="2020-05" db="EMBL/GenBank/DDBJ databases">
        <authorList>
            <person name="Whitworth D."/>
        </authorList>
    </citation>
    <scope>NUCLEOTIDE SEQUENCE [LARGE SCALE GENOMIC DNA]</scope>
    <source>
        <strain evidence="3 4">AB043B</strain>
    </source>
</reference>
<dbReference type="Proteomes" id="UP000563426">
    <property type="component" value="Unassembled WGS sequence"/>
</dbReference>
<keyword evidence="2" id="KW-0732">Signal</keyword>
<dbReference type="EMBL" id="JABFJV010000164">
    <property type="protein sequence ID" value="NOK36469.1"/>
    <property type="molecule type" value="Genomic_DNA"/>
</dbReference>
<gene>
    <name evidence="3" type="ORF">HMI49_24990</name>
</gene>
<protein>
    <submittedName>
        <fullName evidence="3">DUF2381 family protein</fullName>
    </submittedName>
</protein>
<dbReference type="NCBIfam" id="TIGR02268">
    <property type="entry name" value="Myxococcus xanthus paralogous family TIGR02268"/>
    <property type="match status" value="1"/>
</dbReference>
<dbReference type="OrthoDB" id="5522147at2"/>
<organism evidence="3 4">
    <name type="scientific">Corallococcus exercitus</name>
    <dbReference type="NCBI Taxonomy" id="2316736"/>
    <lineage>
        <taxon>Bacteria</taxon>
        <taxon>Pseudomonadati</taxon>
        <taxon>Myxococcota</taxon>
        <taxon>Myxococcia</taxon>
        <taxon>Myxococcales</taxon>
        <taxon>Cystobacterineae</taxon>
        <taxon>Myxococcaceae</taxon>
        <taxon>Corallococcus</taxon>
    </lineage>
</organism>
<keyword evidence="4" id="KW-1185">Reference proteome</keyword>
<evidence type="ECO:0000313" key="3">
    <source>
        <dbReference type="EMBL" id="NOK36469.1"/>
    </source>
</evidence>
<dbReference type="RefSeq" id="WP_120524202.1">
    <property type="nucleotide sequence ID" value="NZ_JABFJV010000164.1"/>
</dbReference>
<accession>A0A3A8INV6</accession>
<dbReference type="Pfam" id="PF09544">
    <property type="entry name" value="DUF2381"/>
    <property type="match status" value="1"/>
</dbReference>
<evidence type="ECO:0000313" key="4">
    <source>
        <dbReference type="Proteomes" id="UP000563426"/>
    </source>
</evidence>
<sequence length="305" mass="32358">MPSSSLVVLLGLLLAGSSATAQPEMSSSVPGARRIELSPEEAGSASEVVVSPGLSTMLLFDSELQRESVELENRHRFSLVDVGQATLRLVPSVSATPGERFKLMVRFRDGSAPSNAVFLLKVHPAKAEATIEVYRAQRTIETYQQEARDARAETFRCQEELARLISEHKAPGGLTGILFNGGLDPSGVAGQILTKAVAKTAANGLGASIITSYHSSKLVAVDVWIDVKTGTRPWTAEGATLKGRPGEELKVLRVWQSTPIPPGGPGARVIVEAEAPAAAVQGPFTLKLWEADGLRSITLGNVTFP</sequence>
<keyword evidence="1" id="KW-0175">Coiled coil</keyword>
<feature type="chain" id="PRO_5044076141" evidence="2">
    <location>
        <begin position="22"/>
        <end position="305"/>
    </location>
</feature>
<dbReference type="InterPro" id="IPR011754">
    <property type="entry name" value="Mxa_paralog_2268"/>
</dbReference>
<name>A0A3A8INV6_9BACT</name>
<feature type="signal peptide" evidence="2">
    <location>
        <begin position="1"/>
        <end position="21"/>
    </location>
</feature>
<proteinExistence type="predicted"/>
<evidence type="ECO:0000256" key="2">
    <source>
        <dbReference type="SAM" id="SignalP"/>
    </source>
</evidence>
<evidence type="ECO:0000256" key="1">
    <source>
        <dbReference type="SAM" id="Coils"/>
    </source>
</evidence>